<keyword evidence="1" id="KW-0472">Membrane</keyword>
<evidence type="ECO:0000313" key="3">
    <source>
        <dbReference type="Proteomes" id="UP000183832"/>
    </source>
</evidence>
<feature type="transmembrane region" description="Helical" evidence="1">
    <location>
        <begin position="39"/>
        <end position="59"/>
    </location>
</feature>
<gene>
    <name evidence="2" type="ORF">CLUMA_CG005283</name>
</gene>
<keyword evidence="1" id="KW-0812">Transmembrane</keyword>
<name>A0A1J1HU81_9DIPT</name>
<reference evidence="2 3" key="1">
    <citation type="submission" date="2015-04" db="EMBL/GenBank/DDBJ databases">
        <authorList>
            <person name="Syromyatnikov M.Y."/>
            <person name="Popov V.N."/>
        </authorList>
    </citation>
    <scope>NUCLEOTIDE SEQUENCE [LARGE SCALE GENOMIC DNA]</scope>
</reference>
<dbReference type="Proteomes" id="UP000183832">
    <property type="component" value="Unassembled WGS sequence"/>
</dbReference>
<dbReference type="AlphaFoldDB" id="A0A1J1HU81"/>
<evidence type="ECO:0000313" key="2">
    <source>
        <dbReference type="EMBL" id="CRK91631.1"/>
    </source>
</evidence>
<keyword evidence="1" id="KW-1133">Transmembrane helix</keyword>
<organism evidence="2 3">
    <name type="scientific">Clunio marinus</name>
    <dbReference type="NCBI Taxonomy" id="568069"/>
    <lineage>
        <taxon>Eukaryota</taxon>
        <taxon>Metazoa</taxon>
        <taxon>Ecdysozoa</taxon>
        <taxon>Arthropoda</taxon>
        <taxon>Hexapoda</taxon>
        <taxon>Insecta</taxon>
        <taxon>Pterygota</taxon>
        <taxon>Neoptera</taxon>
        <taxon>Endopterygota</taxon>
        <taxon>Diptera</taxon>
        <taxon>Nematocera</taxon>
        <taxon>Chironomoidea</taxon>
        <taxon>Chironomidae</taxon>
        <taxon>Clunio</taxon>
    </lineage>
</organism>
<evidence type="ECO:0000256" key="1">
    <source>
        <dbReference type="SAM" id="Phobius"/>
    </source>
</evidence>
<accession>A0A1J1HU81</accession>
<dbReference type="EMBL" id="CVRI01000021">
    <property type="protein sequence ID" value="CRK91631.1"/>
    <property type="molecule type" value="Genomic_DNA"/>
</dbReference>
<keyword evidence="3" id="KW-1185">Reference proteome</keyword>
<proteinExistence type="predicted"/>
<sequence length="73" mass="8446">MLKNAQTHVVRISNSILSKRKCLYKYDEIKNAMNFQMLAVSYLIGLEMVKLMAIIAIRFGHREYLSLKNAAQI</sequence>
<protein>
    <submittedName>
        <fullName evidence="2">CLUMA_CG005283, isoform A</fullName>
    </submittedName>
</protein>